<dbReference type="GeneID" id="25270940"/>
<feature type="compositionally biased region" description="Low complexity" evidence="2">
    <location>
        <begin position="219"/>
        <end position="230"/>
    </location>
</feature>
<proteinExistence type="predicted"/>
<organism evidence="3 4">
    <name type="scientific">Eimeria acervulina</name>
    <name type="common">Coccidian parasite</name>
    <dbReference type="NCBI Taxonomy" id="5801"/>
    <lineage>
        <taxon>Eukaryota</taxon>
        <taxon>Sar</taxon>
        <taxon>Alveolata</taxon>
        <taxon>Apicomplexa</taxon>
        <taxon>Conoidasida</taxon>
        <taxon>Coccidia</taxon>
        <taxon>Eucoccidiorida</taxon>
        <taxon>Eimeriorina</taxon>
        <taxon>Eimeriidae</taxon>
        <taxon>Eimeria</taxon>
    </lineage>
</organism>
<feature type="compositionally biased region" description="Low complexity" evidence="2">
    <location>
        <begin position="70"/>
        <end position="83"/>
    </location>
</feature>
<dbReference type="EMBL" id="HG670784">
    <property type="protein sequence ID" value="CDI77981.1"/>
    <property type="molecule type" value="Genomic_DNA"/>
</dbReference>
<feature type="coiled-coil region" evidence="1">
    <location>
        <begin position="265"/>
        <end position="321"/>
    </location>
</feature>
<evidence type="ECO:0000313" key="3">
    <source>
        <dbReference type="EMBL" id="CDI77981.1"/>
    </source>
</evidence>
<protein>
    <submittedName>
        <fullName evidence="3">Uncharacterized protein</fullName>
    </submittedName>
</protein>
<feature type="region of interest" description="Disordered" evidence="2">
    <location>
        <begin position="65"/>
        <end position="255"/>
    </location>
</feature>
<gene>
    <name evidence="3" type="ORF">EAH_00028700</name>
</gene>
<feature type="compositionally biased region" description="Low complexity" evidence="2">
    <location>
        <begin position="137"/>
        <end position="151"/>
    </location>
</feature>
<dbReference type="VEuPathDB" id="ToxoDB:EAH_00028700"/>
<keyword evidence="1" id="KW-0175">Coiled coil</keyword>
<evidence type="ECO:0000313" key="4">
    <source>
        <dbReference type="Proteomes" id="UP000018050"/>
    </source>
</evidence>
<dbReference type="OMA" id="CYSGREL"/>
<dbReference type="RefSeq" id="XP_013251738.1">
    <property type="nucleotide sequence ID" value="XM_013396284.1"/>
</dbReference>
<reference evidence="3" key="2">
    <citation type="submission" date="2013-10" db="EMBL/GenBank/DDBJ databases">
        <authorList>
            <person name="Aslett M."/>
        </authorList>
    </citation>
    <scope>NUCLEOTIDE SEQUENCE</scope>
    <source>
        <strain evidence="3">Houghton</strain>
    </source>
</reference>
<sequence length="381" mass="41088">MAAPLLGAEEERQLFAADGVRAIMQWPPGYSVNAADWVTETNDAFTRPLSHFVGEFLSVPAAARPATPLRSSSSSRSSRQQQRGRPWWGSMVGPDSNGGPGLFTEALLFREPQGAPEGRGPPPSGSCCCSPVGGGPPQQQQQQQQEWHGPPTSGEELDVAASDPSAFLQQQSSRGLNRSSRRSRQGRRATVAAAGLKTAAERQGSAGFCSSCGAPQGPQMQQRRSLSQQQTGEGPPVGHRSYRNNAAVGSPAAQGAPNAAAASCKLLLQRQKDVLKQQYQQVEQLRKQLQELEQALATLQLQGNANNLQQQQQQQQQQKQQLAFPRVSGPSLTLSDLQPVDSIEEEDSVCWSLDPRDYKNMTAASVQWIPPAGISSRHSEH</sequence>
<reference evidence="3" key="1">
    <citation type="submission" date="2013-10" db="EMBL/GenBank/DDBJ databases">
        <title>Genomic analysis of the causative agents of coccidiosis in chickens.</title>
        <authorList>
            <person name="Reid A.J."/>
            <person name="Blake D."/>
            <person name="Billington K."/>
            <person name="Browne H."/>
            <person name="Dunn M."/>
            <person name="Hung S."/>
            <person name="Kawahara F."/>
            <person name="Miranda-Saavedra D."/>
            <person name="Mourier T."/>
            <person name="Nagra H."/>
            <person name="Otto T.D."/>
            <person name="Rawlings N."/>
            <person name="Sanchez A."/>
            <person name="Sanders M."/>
            <person name="Subramaniam C."/>
            <person name="Tay Y."/>
            <person name="Dear P."/>
            <person name="Doerig C."/>
            <person name="Gruber A."/>
            <person name="Parkinson J."/>
            <person name="Shirley M."/>
            <person name="Wan K.L."/>
            <person name="Berriman M."/>
            <person name="Tomley F."/>
            <person name="Pain A."/>
        </authorList>
    </citation>
    <scope>NUCLEOTIDE SEQUENCE</scope>
    <source>
        <strain evidence="3">Houghton</strain>
    </source>
</reference>
<evidence type="ECO:0000256" key="2">
    <source>
        <dbReference type="SAM" id="MobiDB-lite"/>
    </source>
</evidence>
<evidence type="ECO:0000256" key="1">
    <source>
        <dbReference type="SAM" id="Coils"/>
    </source>
</evidence>
<feature type="compositionally biased region" description="Low complexity" evidence="2">
    <location>
        <begin position="188"/>
        <end position="198"/>
    </location>
</feature>
<keyword evidence="4" id="KW-1185">Reference proteome</keyword>
<accession>U6GCI3</accession>
<dbReference type="Proteomes" id="UP000018050">
    <property type="component" value="Unassembled WGS sequence"/>
</dbReference>
<feature type="compositionally biased region" description="Low complexity" evidence="2">
    <location>
        <begin position="168"/>
        <end position="178"/>
    </location>
</feature>
<dbReference type="CDD" id="cd14686">
    <property type="entry name" value="bZIP"/>
    <property type="match status" value="1"/>
</dbReference>
<dbReference type="OrthoDB" id="348417at2759"/>
<dbReference type="AlphaFoldDB" id="U6GCI3"/>
<name>U6GCI3_EIMAC</name>